<reference evidence="2 3" key="1">
    <citation type="submission" date="2020-08" db="EMBL/GenBank/DDBJ databases">
        <title>Genomic Encyclopedia of Type Strains, Phase III (KMG-III): the genomes of soil and plant-associated and newly described type strains.</title>
        <authorList>
            <person name="Whitman W."/>
        </authorList>
    </citation>
    <scope>NUCLEOTIDE SEQUENCE [LARGE SCALE GENOMIC DNA]</scope>
    <source>
        <strain evidence="2 3">CECT 7015</strain>
    </source>
</reference>
<comment type="caution">
    <text evidence="2">The sequence shown here is derived from an EMBL/GenBank/DDBJ whole genome shotgun (WGS) entry which is preliminary data.</text>
</comment>
<keyword evidence="3" id="KW-1185">Reference proteome</keyword>
<organism evidence="2 3">
    <name type="scientific">Phyllobacterium trifolii</name>
    <dbReference type="NCBI Taxonomy" id="300193"/>
    <lineage>
        <taxon>Bacteria</taxon>
        <taxon>Pseudomonadati</taxon>
        <taxon>Pseudomonadota</taxon>
        <taxon>Alphaproteobacteria</taxon>
        <taxon>Hyphomicrobiales</taxon>
        <taxon>Phyllobacteriaceae</taxon>
        <taxon>Phyllobacterium</taxon>
    </lineage>
</organism>
<evidence type="ECO:0000313" key="3">
    <source>
        <dbReference type="Proteomes" id="UP000554520"/>
    </source>
</evidence>
<name>A0A839U4G1_9HYPH</name>
<proteinExistence type="predicted"/>
<gene>
    <name evidence="2" type="ORF">FHS21_001306</name>
</gene>
<dbReference type="EMBL" id="JACHXN010000003">
    <property type="protein sequence ID" value="MBB3144905.1"/>
    <property type="molecule type" value="Genomic_DNA"/>
</dbReference>
<feature type="region of interest" description="Disordered" evidence="1">
    <location>
        <begin position="63"/>
        <end position="85"/>
    </location>
</feature>
<dbReference type="RefSeq" id="WP_183661295.1">
    <property type="nucleotide sequence ID" value="NZ_JACHXN010000003.1"/>
</dbReference>
<dbReference type="AlphaFoldDB" id="A0A839U4G1"/>
<protein>
    <submittedName>
        <fullName evidence="2">Uncharacterized protein</fullName>
    </submittedName>
</protein>
<sequence length="85" mass="9533">MNRVVMNMDAQGCFTIYSDEPVEFFVVSDHTPADRVYQMQVEVGVEKVQQQLAGEPIGHAMDSHVLGEGYGPRKPPSKRKLEVVK</sequence>
<accession>A0A839U4G1</accession>
<evidence type="ECO:0000256" key="1">
    <source>
        <dbReference type="SAM" id="MobiDB-lite"/>
    </source>
</evidence>
<evidence type="ECO:0000313" key="2">
    <source>
        <dbReference type="EMBL" id="MBB3144905.1"/>
    </source>
</evidence>
<dbReference type="Proteomes" id="UP000554520">
    <property type="component" value="Unassembled WGS sequence"/>
</dbReference>